<evidence type="ECO:0000313" key="4">
    <source>
        <dbReference type="EMBL" id="GEU25735.1"/>
    </source>
</evidence>
<dbReference type="AlphaFoldDB" id="A0A640MCH6"/>
<dbReference type="EMBL" id="BLEW01000016">
    <property type="protein sequence ID" value="GEU25735.1"/>
    <property type="molecule type" value="Genomic_DNA"/>
</dbReference>
<evidence type="ECO:0000313" key="2">
    <source>
        <dbReference type="EMBL" id="GEU03834.1"/>
    </source>
</evidence>
<dbReference type="EMBL" id="BLEY01000013">
    <property type="protein sequence ID" value="GEU27116.1"/>
    <property type="molecule type" value="Genomic_DNA"/>
</dbReference>
<protein>
    <submittedName>
        <fullName evidence="3">Uncharacterized protein</fullName>
    </submittedName>
</protein>
<accession>A0A640MCH6</accession>
<dbReference type="EMBL" id="BLET01000251">
    <property type="protein sequence ID" value="GET99942.1"/>
    <property type="molecule type" value="Genomic_DNA"/>
</dbReference>
<reference evidence="3" key="2">
    <citation type="submission" date="2019-12" db="EMBL/GenBank/DDBJ databases">
        <authorList>
            <person name="Hoang T.H.H."/>
            <person name="Okutani A."/>
        </authorList>
    </citation>
    <scope>NUCLEOTIDE SEQUENCE</scope>
    <source>
        <strain evidence="2">DB</strain>
        <strain evidence="3">HG</strain>
        <strain evidence="4">LaLC</strain>
        <strain evidence="5">QuyetLC</strain>
    </source>
</reference>
<organism evidence="3">
    <name type="scientific">Bacillus anthracis</name>
    <name type="common">anthrax bacterium</name>
    <dbReference type="NCBI Taxonomy" id="1392"/>
    <lineage>
        <taxon>Bacteria</taxon>
        <taxon>Bacillati</taxon>
        <taxon>Bacillota</taxon>
        <taxon>Bacilli</taxon>
        <taxon>Bacillales</taxon>
        <taxon>Bacillaceae</taxon>
        <taxon>Bacillus</taxon>
        <taxon>Bacillus cereus group</taxon>
    </lineage>
</organism>
<sequence>MNGKVITCLLITNPSYNLVIFSLSSRQYLKSATKQPEFYIYMDSGYLISLEIVDDYKKYIFAHGNFNLIRFTEDGLMKILCLKRGTY</sequence>
<dbReference type="EMBL" id="BLEV01000012">
    <property type="protein sequence ID" value="GEU09938.1"/>
    <property type="molecule type" value="Genomic_DNA"/>
</dbReference>
<dbReference type="EMBL" id="BLEU01000011">
    <property type="protein sequence ID" value="GEU03834.1"/>
    <property type="molecule type" value="Genomic_DNA"/>
</dbReference>
<reference evidence="3" key="1">
    <citation type="submission" date="2019-12" db="EMBL/GenBank/DDBJ databases">
        <title>Epidemiological and comparative genomic analysis of Bacillus anthracis isolated from northern Vietnam.</title>
        <authorList>
            <person name="Hoang T.T.H."/>
            <person name="Dang D.A."/>
            <person name="Pham M.H."/>
            <person name="Luong M.H."/>
            <person name="Tran N.D."/>
            <person name="Nguyen T.H."/>
            <person name="Nguyen T.T."/>
            <person name="Inoue S."/>
            <person name="Morikawa S."/>
            <person name="Okutani A."/>
        </authorList>
    </citation>
    <scope>NUCLEOTIDE SEQUENCE</scope>
    <source>
        <strain evidence="2">DB</strain>
        <strain evidence="3">HG</strain>
        <strain evidence="4">LaLC</strain>
        <strain evidence="5">QuyetLC</strain>
        <strain evidence="1">TuanDB</strain>
    </source>
</reference>
<proteinExistence type="predicted"/>
<evidence type="ECO:0000313" key="1">
    <source>
        <dbReference type="EMBL" id="GET99942.1"/>
    </source>
</evidence>
<comment type="caution">
    <text evidence="3">The sequence shown here is derived from an EMBL/GenBank/DDBJ whole genome shotgun (WGS) entry which is preliminary data.</text>
</comment>
<name>A0A640MCH6_BACAN</name>
<evidence type="ECO:0000313" key="3">
    <source>
        <dbReference type="EMBL" id="GEU09938.1"/>
    </source>
</evidence>
<gene>
    <name evidence="2" type="ORF">DB1_51350</name>
    <name evidence="3" type="ORF">HG1_54230</name>
    <name evidence="4" type="ORF">LaLC_51520</name>
    <name evidence="5" type="ORF">QuyetLC_15370</name>
    <name evidence="1" type="ORF">TuanDB_32490</name>
</gene>
<evidence type="ECO:0000313" key="5">
    <source>
        <dbReference type="EMBL" id="GEU27116.1"/>
    </source>
</evidence>